<dbReference type="EMBL" id="CAJNJA010014576">
    <property type="protein sequence ID" value="CAE7345262.1"/>
    <property type="molecule type" value="Genomic_DNA"/>
</dbReference>
<dbReference type="Proteomes" id="UP000601435">
    <property type="component" value="Unassembled WGS sequence"/>
</dbReference>
<sequence length="469" mass="53301">EGGKDGNLTFDEACAHVTGLKLQGPETRPIKSDRTLGDIGIGDLPVRQLDSSSTKVEQFADCLMYHHLDVTDGMFENIYKICYQGKYAQLPEPFSLKKEPMVPYTLQIIILSTAPPSEGDANGAYVHIFKHVYLHKNKINAKDAIAMCHGNPLRFDWGSQTRLALSGLNYMMDRLGGKQLRHWLVKPKFEKKLTVDQQAREEGYRFIREFGPRANNRNQFMEWTDEQVHMPGGKIEGWSEGKVKEALGNYMKGRQNAKTLEFWPFTLKSFVGWFLDNVIAKMLPTMRQHGVTWIGRTRTGKSLGSKTVLFVQSKYEIDMADRSDLVPSIVTAKHLDFFKAEPLTKFKPGVFDDGMLQRMDASFLKAFLNPSEEDATVWARYSSAQFEQGAGRHACNNPYADEVDNEVFKEMSVSKIWQISYQNFKKLINPSFAGVEEKEDMDAIMARTHLIVITDNGIYHRLASTSKDP</sequence>
<feature type="non-terminal residue" evidence="1">
    <location>
        <position position="469"/>
    </location>
</feature>
<dbReference type="AlphaFoldDB" id="A0A812P9A4"/>
<gene>
    <name evidence="1" type="ORF">SNEC2469_LOCUS8937</name>
</gene>
<reference evidence="1" key="1">
    <citation type="submission" date="2021-02" db="EMBL/GenBank/DDBJ databases">
        <authorList>
            <person name="Dougan E. K."/>
            <person name="Rhodes N."/>
            <person name="Thang M."/>
            <person name="Chan C."/>
        </authorList>
    </citation>
    <scope>NUCLEOTIDE SEQUENCE</scope>
</reference>
<protein>
    <submittedName>
        <fullName evidence="1">Uncharacterized protein</fullName>
    </submittedName>
</protein>
<organism evidence="1 2">
    <name type="scientific">Symbiodinium necroappetens</name>
    <dbReference type="NCBI Taxonomy" id="1628268"/>
    <lineage>
        <taxon>Eukaryota</taxon>
        <taxon>Sar</taxon>
        <taxon>Alveolata</taxon>
        <taxon>Dinophyceae</taxon>
        <taxon>Suessiales</taxon>
        <taxon>Symbiodiniaceae</taxon>
        <taxon>Symbiodinium</taxon>
    </lineage>
</organism>
<evidence type="ECO:0000313" key="2">
    <source>
        <dbReference type="Proteomes" id="UP000601435"/>
    </source>
</evidence>
<accession>A0A812P9A4</accession>
<evidence type="ECO:0000313" key="1">
    <source>
        <dbReference type="EMBL" id="CAE7345262.1"/>
    </source>
</evidence>
<feature type="non-terminal residue" evidence="1">
    <location>
        <position position="1"/>
    </location>
</feature>
<name>A0A812P9A4_9DINO</name>
<keyword evidence="2" id="KW-1185">Reference proteome</keyword>
<dbReference type="OrthoDB" id="410473at2759"/>
<proteinExistence type="predicted"/>
<comment type="caution">
    <text evidence="1">The sequence shown here is derived from an EMBL/GenBank/DDBJ whole genome shotgun (WGS) entry which is preliminary data.</text>
</comment>